<dbReference type="KEGG" id="ndp:E2C04_07890"/>
<dbReference type="Pfam" id="PF00672">
    <property type="entry name" value="HAMP"/>
    <property type="match status" value="1"/>
</dbReference>
<evidence type="ECO:0000313" key="6">
    <source>
        <dbReference type="Proteomes" id="UP000297025"/>
    </source>
</evidence>
<dbReference type="GO" id="GO:0016020">
    <property type="term" value="C:membrane"/>
    <property type="evidence" value="ECO:0007669"/>
    <property type="project" value="InterPro"/>
</dbReference>
<feature type="domain" description="HAMP" evidence="4">
    <location>
        <begin position="59"/>
        <end position="103"/>
    </location>
</feature>
<dbReference type="InterPro" id="IPR003660">
    <property type="entry name" value="HAMP_dom"/>
</dbReference>
<reference evidence="5 6" key="1">
    <citation type="journal article" date="2008" name="Int. J. Syst. Evol. Microbiol.">
        <title>Nocardioides daphniae sp. nov., isolated from Daphnia cucullata (Crustacea: Cladocera).</title>
        <authorList>
            <person name="Toth E.M."/>
            <person name="Keki Z."/>
            <person name="Homonnay Z.G."/>
            <person name="Borsodi A.K."/>
            <person name="Marialigeti K."/>
            <person name="Schumann P."/>
        </authorList>
    </citation>
    <scope>NUCLEOTIDE SEQUENCE [LARGE SCALE GENOMIC DNA]</scope>
    <source>
        <strain evidence="5 6">JCM 16608</strain>
    </source>
</reference>
<organism evidence="5 6">
    <name type="scientific">Nocardioides daphniae</name>
    <dbReference type="NCBI Taxonomy" id="402297"/>
    <lineage>
        <taxon>Bacteria</taxon>
        <taxon>Bacillati</taxon>
        <taxon>Actinomycetota</taxon>
        <taxon>Actinomycetes</taxon>
        <taxon>Propionibacteriales</taxon>
        <taxon>Nocardioidaceae</taxon>
        <taxon>Nocardioides</taxon>
    </lineage>
</organism>
<dbReference type="SUPFAM" id="SSF158472">
    <property type="entry name" value="HAMP domain-like"/>
    <property type="match status" value="1"/>
</dbReference>
<dbReference type="AlphaFoldDB" id="A0A4P7UBQ2"/>
<name>A0A4P7UBQ2_9ACTN</name>
<keyword evidence="3" id="KW-0472">Membrane</keyword>
<dbReference type="GO" id="GO:0007165">
    <property type="term" value="P:signal transduction"/>
    <property type="evidence" value="ECO:0007669"/>
    <property type="project" value="InterPro"/>
</dbReference>
<evidence type="ECO:0000256" key="2">
    <source>
        <dbReference type="ARBA" id="ARBA00022989"/>
    </source>
</evidence>
<dbReference type="RefSeq" id="WP_135832200.1">
    <property type="nucleotide sequence ID" value="NZ_CP038462.1"/>
</dbReference>
<dbReference type="PROSITE" id="PS50885">
    <property type="entry name" value="HAMP"/>
    <property type="match status" value="1"/>
</dbReference>
<dbReference type="Proteomes" id="UP000297025">
    <property type="component" value="Chromosome"/>
</dbReference>
<keyword evidence="1 3" id="KW-0812">Transmembrane</keyword>
<evidence type="ECO:0000256" key="3">
    <source>
        <dbReference type="SAM" id="Phobius"/>
    </source>
</evidence>
<proteinExistence type="predicted"/>
<protein>
    <submittedName>
        <fullName evidence="5">HAMP domain-containing protein</fullName>
    </submittedName>
</protein>
<evidence type="ECO:0000313" key="5">
    <source>
        <dbReference type="EMBL" id="QCC77154.1"/>
    </source>
</evidence>
<accession>A0A4P7UBQ2</accession>
<evidence type="ECO:0000259" key="4">
    <source>
        <dbReference type="PROSITE" id="PS50885"/>
    </source>
</evidence>
<gene>
    <name evidence="5" type="ORF">E2C04_07890</name>
</gene>
<feature type="transmembrane region" description="Helical" evidence="3">
    <location>
        <begin position="44"/>
        <end position="66"/>
    </location>
</feature>
<dbReference type="Gene3D" id="6.10.340.10">
    <property type="match status" value="1"/>
</dbReference>
<sequence length="116" mass="11779">MSALTRINSIKVKLGLLVVAASLVTALVATVGSAAGVSAWLSLPVTLLLALVVTQLLAAGMVAPLVQMTEAARAMARGAYDARVLTPNTDEVGQLARSFNVMARPTCSVSTPSGAT</sequence>
<evidence type="ECO:0000256" key="1">
    <source>
        <dbReference type="ARBA" id="ARBA00022692"/>
    </source>
</evidence>
<keyword evidence="2 3" id="KW-1133">Transmembrane helix</keyword>
<dbReference type="CDD" id="cd06225">
    <property type="entry name" value="HAMP"/>
    <property type="match status" value="1"/>
</dbReference>
<dbReference type="EMBL" id="CP038462">
    <property type="protein sequence ID" value="QCC77154.1"/>
    <property type="molecule type" value="Genomic_DNA"/>
</dbReference>
<dbReference type="SMART" id="SM00304">
    <property type="entry name" value="HAMP"/>
    <property type="match status" value="1"/>
</dbReference>